<evidence type="ECO:0000313" key="4">
    <source>
        <dbReference type="EMBL" id="KKL80711.1"/>
    </source>
</evidence>
<dbReference type="GO" id="GO:0032259">
    <property type="term" value="P:methylation"/>
    <property type="evidence" value="ECO:0007669"/>
    <property type="project" value="UniProtKB-KW"/>
</dbReference>
<dbReference type="GO" id="GO:0008168">
    <property type="term" value="F:methyltransferase activity"/>
    <property type="evidence" value="ECO:0007669"/>
    <property type="project" value="UniProtKB-KW"/>
</dbReference>
<accession>A0A0F9FQK8</accession>
<dbReference type="GO" id="GO:0015948">
    <property type="term" value="P:methanogenesis"/>
    <property type="evidence" value="ECO:0007669"/>
    <property type="project" value="InterPro"/>
</dbReference>
<comment type="caution">
    <text evidence="4">The sequence shown here is derived from an EMBL/GenBank/DDBJ whole genome shotgun (WGS) entry which is preliminary data.</text>
</comment>
<keyword evidence="2" id="KW-0489">Methyltransferase</keyword>
<organism evidence="4">
    <name type="scientific">marine sediment metagenome</name>
    <dbReference type="NCBI Taxonomy" id="412755"/>
    <lineage>
        <taxon>unclassified sequences</taxon>
        <taxon>metagenomes</taxon>
        <taxon>ecological metagenomes</taxon>
    </lineage>
</organism>
<dbReference type="Pfam" id="PF06253">
    <property type="entry name" value="MTTB"/>
    <property type="match status" value="1"/>
</dbReference>
<keyword evidence="3" id="KW-0808">Transferase</keyword>
<proteinExistence type="inferred from homology"/>
<comment type="similarity">
    <text evidence="1">Belongs to the trimethylamine methyltransferase family.</text>
</comment>
<reference evidence="4" key="1">
    <citation type="journal article" date="2015" name="Nature">
        <title>Complex archaea that bridge the gap between prokaryotes and eukaryotes.</title>
        <authorList>
            <person name="Spang A."/>
            <person name="Saw J.H."/>
            <person name="Jorgensen S.L."/>
            <person name="Zaremba-Niedzwiedzka K."/>
            <person name="Martijn J."/>
            <person name="Lind A.E."/>
            <person name="van Eijk R."/>
            <person name="Schleper C."/>
            <person name="Guy L."/>
            <person name="Ettema T.J."/>
        </authorList>
    </citation>
    <scope>NUCLEOTIDE SEQUENCE</scope>
</reference>
<protein>
    <recommendedName>
        <fullName evidence="5">Trimethylamine methyltransferase</fullName>
    </recommendedName>
</protein>
<dbReference type="AlphaFoldDB" id="A0A0F9FQK8"/>
<evidence type="ECO:0008006" key="5">
    <source>
        <dbReference type="Google" id="ProtNLM"/>
    </source>
</evidence>
<evidence type="ECO:0000256" key="1">
    <source>
        <dbReference type="ARBA" id="ARBA00007137"/>
    </source>
</evidence>
<sequence length="406" mass="44306">MKLPLLQVLSETEVEEIHQASLRLLWDVGIRVEDEELRQVLKRAGCKTEEDDDIVCFPSKLVETLLRKIPSSFSVTGYGKNPGLTLGDGIPHFASGMQAVNFFEPGQAMPSPATTREIIDFVRLSEQLETIEMVATPALSQEVDQEISLGYTVREMLTNTSKPLIVAPFVLEDANIILEMMKVIGSGDGGRPRWVCQQSMRSPFCLPSDMAQIMRLVIPAGVPMLYHTAPQTALTAPYTLAGLAVQYNAEMLAAMVSGQAIQPGAPCLYGGGWGTSDMRQLQRCISTPEAALMRIAGRQLSSRYGVPAHCLGPDADSLLSDQQAGWEKMLTALASVGAGVDLQPNAGMIGTGMNLSLAQLIMDSEILEIAKAFFKNIKIDKDHLAEDIIRHVGHKRDYISHKQTLD</sequence>
<dbReference type="Gene3D" id="3.20.20.480">
    <property type="entry name" value="Trimethylamine methyltransferase-like"/>
    <property type="match status" value="1"/>
</dbReference>
<dbReference type="InterPro" id="IPR010426">
    <property type="entry name" value="MTTB_MeTrfase"/>
</dbReference>
<gene>
    <name evidence="4" type="ORF">LCGC14_2002020</name>
</gene>
<dbReference type="EMBL" id="LAZR01022774">
    <property type="protein sequence ID" value="KKL80711.1"/>
    <property type="molecule type" value="Genomic_DNA"/>
</dbReference>
<dbReference type="InterPro" id="IPR038601">
    <property type="entry name" value="MttB-like_sf"/>
</dbReference>
<evidence type="ECO:0000256" key="2">
    <source>
        <dbReference type="ARBA" id="ARBA00022603"/>
    </source>
</evidence>
<name>A0A0F9FQK8_9ZZZZ</name>
<evidence type="ECO:0000256" key="3">
    <source>
        <dbReference type="ARBA" id="ARBA00022679"/>
    </source>
</evidence>
<feature type="non-terminal residue" evidence="4">
    <location>
        <position position="406"/>
    </location>
</feature>